<dbReference type="VEuPathDB" id="AmoebaDB:DICPUDRAFT_43939"/>
<dbReference type="GO" id="GO:0047134">
    <property type="term" value="F:protein-disulfide reductase [NAD(P)H] activity"/>
    <property type="evidence" value="ECO:0007669"/>
    <property type="project" value="InterPro"/>
</dbReference>
<dbReference type="AlphaFoldDB" id="F1A543"/>
<evidence type="ECO:0000313" key="3">
    <source>
        <dbReference type="EMBL" id="EGC28689.1"/>
    </source>
</evidence>
<dbReference type="eggNOG" id="ENOG502RI96">
    <property type="taxonomic scope" value="Eukaryota"/>
</dbReference>
<dbReference type="InterPro" id="IPR036249">
    <property type="entry name" value="Thioredoxin-like_sf"/>
</dbReference>
<dbReference type="InterPro" id="IPR010357">
    <property type="entry name" value="TXNDC17_dom"/>
</dbReference>
<dbReference type="OrthoDB" id="78947at2759"/>
<proteinExistence type="inferred from homology"/>
<dbReference type="InterPro" id="IPR045108">
    <property type="entry name" value="TXNDC17-like"/>
</dbReference>
<organism evidence="3 4">
    <name type="scientific">Dictyostelium purpureum</name>
    <name type="common">Slime mold</name>
    <dbReference type="NCBI Taxonomy" id="5786"/>
    <lineage>
        <taxon>Eukaryota</taxon>
        <taxon>Amoebozoa</taxon>
        <taxon>Evosea</taxon>
        <taxon>Eumycetozoa</taxon>
        <taxon>Dictyostelia</taxon>
        <taxon>Dictyosteliales</taxon>
        <taxon>Dictyosteliaceae</taxon>
        <taxon>Dictyostelium</taxon>
    </lineage>
</organism>
<dbReference type="RefSeq" id="XP_003294788.1">
    <property type="nucleotide sequence ID" value="XM_003294740.1"/>
</dbReference>
<dbReference type="PANTHER" id="PTHR12452:SF0">
    <property type="entry name" value="THIOREDOXIN DOMAIN-CONTAINING PROTEIN 17"/>
    <property type="match status" value="1"/>
</dbReference>
<sequence>MPLVNKTVVTSPDTFESSLQDALNKTKNVVFVSFISSIDKTTCSLWCRDCQISEPIVNEAFEKSPSEITLVECQIEREG</sequence>
<keyword evidence="4" id="KW-1185">Reference proteome</keyword>
<dbReference type="Proteomes" id="UP000001064">
    <property type="component" value="Unassembled WGS sequence"/>
</dbReference>
<name>F1A543_DICPU</name>
<dbReference type="Pfam" id="PF06110">
    <property type="entry name" value="TXD17-like_Trx"/>
    <property type="match status" value="1"/>
</dbReference>
<gene>
    <name evidence="3" type="ORF">DICPUDRAFT_43939</name>
</gene>
<dbReference type="InParanoid" id="F1A543"/>
<reference evidence="4" key="1">
    <citation type="journal article" date="2011" name="Genome Biol.">
        <title>Comparative genomics of the social amoebae Dictyostelium discoideum and Dictyostelium purpureum.</title>
        <authorList>
            <consortium name="US DOE Joint Genome Institute (JGI-PGF)"/>
            <person name="Sucgang R."/>
            <person name="Kuo A."/>
            <person name="Tian X."/>
            <person name="Salerno W."/>
            <person name="Parikh A."/>
            <person name="Feasley C.L."/>
            <person name="Dalin E."/>
            <person name="Tu H."/>
            <person name="Huang E."/>
            <person name="Barry K."/>
            <person name="Lindquist E."/>
            <person name="Shapiro H."/>
            <person name="Bruce D."/>
            <person name="Schmutz J."/>
            <person name="Salamov A."/>
            <person name="Fey P."/>
            <person name="Gaudet P."/>
            <person name="Anjard C."/>
            <person name="Babu M.M."/>
            <person name="Basu S."/>
            <person name="Bushmanova Y."/>
            <person name="van der Wel H."/>
            <person name="Katoh-Kurasawa M."/>
            <person name="Dinh C."/>
            <person name="Coutinho P.M."/>
            <person name="Saito T."/>
            <person name="Elias M."/>
            <person name="Schaap P."/>
            <person name="Kay R.R."/>
            <person name="Henrissat B."/>
            <person name="Eichinger L."/>
            <person name="Rivero F."/>
            <person name="Putnam N.H."/>
            <person name="West C.M."/>
            <person name="Loomis W.F."/>
            <person name="Chisholm R.L."/>
            <person name="Shaulsky G."/>
            <person name="Strassmann J.E."/>
            <person name="Queller D.C."/>
            <person name="Kuspa A."/>
            <person name="Grigoriev I.V."/>
        </authorList>
    </citation>
    <scope>NUCLEOTIDE SEQUENCE [LARGE SCALE GENOMIC DNA]</scope>
    <source>
        <strain evidence="4">QSDP1</strain>
    </source>
</reference>
<evidence type="ECO:0000256" key="1">
    <source>
        <dbReference type="ARBA" id="ARBA00008987"/>
    </source>
</evidence>
<dbReference type="KEGG" id="dpp:DICPUDRAFT_43939"/>
<evidence type="ECO:0000313" key="4">
    <source>
        <dbReference type="Proteomes" id="UP000001064"/>
    </source>
</evidence>
<protein>
    <recommendedName>
        <fullName evidence="2">Thioredoxin domain-containing protein</fullName>
    </recommendedName>
</protein>
<comment type="similarity">
    <text evidence="1">Belongs to the thioredoxin family.</text>
</comment>
<dbReference type="GeneID" id="10510435"/>
<dbReference type="Gene3D" id="3.40.30.10">
    <property type="entry name" value="Glutaredoxin"/>
    <property type="match status" value="1"/>
</dbReference>
<accession>F1A543</accession>
<dbReference type="PANTHER" id="PTHR12452">
    <property type="entry name" value="42-9-9 PROTEIN-RELATED"/>
    <property type="match status" value="1"/>
</dbReference>
<dbReference type="EMBL" id="GL871565">
    <property type="protein sequence ID" value="EGC28689.1"/>
    <property type="molecule type" value="Genomic_DNA"/>
</dbReference>
<evidence type="ECO:0000259" key="2">
    <source>
        <dbReference type="Pfam" id="PF06110"/>
    </source>
</evidence>
<dbReference type="FunCoup" id="F1A543">
    <property type="interactions" value="60"/>
</dbReference>
<feature type="domain" description="Thioredoxin" evidence="2">
    <location>
        <begin position="14"/>
        <end position="75"/>
    </location>
</feature>
<dbReference type="SUPFAM" id="SSF52833">
    <property type="entry name" value="Thioredoxin-like"/>
    <property type="match status" value="1"/>
</dbReference>